<dbReference type="Proteomes" id="UP001632037">
    <property type="component" value="Unassembled WGS sequence"/>
</dbReference>
<evidence type="ECO:0000256" key="1">
    <source>
        <dbReference type="SAM" id="MobiDB-lite"/>
    </source>
</evidence>
<protein>
    <submittedName>
        <fullName evidence="2">Uncharacterized protein</fullName>
    </submittedName>
</protein>
<gene>
    <name evidence="2" type="ORF">V7S43_013129</name>
</gene>
<sequence>MKREQQQKEAVDQDKPAGWSGRSWLSMEGGAVVVVSQVVEAALEVAADGMAAVVMAVVVES</sequence>
<comment type="caution">
    <text evidence="2">The sequence shown here is derived from an EMBL/GenBank/DDBJ whole genome shotgun (WGS) entry which is preliminary data.</text>
</comment>
<accession>A0ABD3F773</accession>
<reference evidence="2 3" key="1">
    <citation type="submission" date="2024-09" db="EMBL/GenBank/DDBJ databases">
        <title>Genome sequencing and assembly of Phytophthora oleae, isolate VK10A, causative agent of rot of olive drupes.</title>
        <authorList>
            <person name="Conti Taguali S."/>
            <person name="Riolo M."/>
            <person name="La Spada F."/>
            <person name="Cacciola S.O."/>
            <person name="Dionisio G."/>
        </authorList>
    </citation>
    <scope>NUCLEOTIDE SEQUENCE [LARGE SCALE GENOMIC DNA]</scope>
    <source>
        <strain evidence="2 3">VK10A</strain>
    </source>
</reference>
<proteinExistence type="predicted"/>
<dbReference type="AlphaFoldDB" id="A0ABD3F773"/>
<feature type="compositionally biased region" description="Basic and acidic residues" evidence="1">
    <location>
        <begin position="1"/>
        <end position="15"/>
    </location>
</feature>
<feature type="region of interest" description="Disordered" evidence="1">
    <location>
        <begin position="1"/>
        <end position="22"/>
    </location>
</feature>
<evidence type="ECO:0000313" key="2">
    <source>
        <dbReference type="EMBL" id="KAL3661835.1"/>
    </source>
</evidence>
<organism evidence="2 3">
    <name type="scientific">Phytophthora oleae</name>
    <dbReference type="NCBI Taxonomy" id="2107226"/>
    <lineage>
        <taxon>Eukaryota</taxon>
        <taxon>Sar</taxon>
        <taxon>Stramenopiles</taxon>
        <taxon>Oomycota</taxon>
        <taxon>Peronosporomycetes</taxon>
        <taxon>Peronosporales</taxon>
        <taxon>Peronosporaceae</taxon>
        <taxon>Phytophthora</taxon>
    </lineage>
</organism>
<name>A0ABD3F773_9STRA</name>
<keyword evidence="3" id="KW-1185">Reference proteome</keyword>
<evidence type="ECO:0000313" key="3">
    <source>
        <dbReference type="Proteomes" id="UP001632037"/>
    </source>
</evidence>
<dbReference type="EMBL" id="JBIMZQ010000034">
    <property type="protein sequence ID" value="KAL3661835.1"/>
    <property type="molecule type" value="Genomic_DNA"/>
</dbReference>